<dbReference type="Gene3D" id="3.20.20.140">
    <property type="entry name" value="Metal-dependent hydrolases"/>
    <property type="match status" value="1"/>
</dbReference>
<dbReference type="AlphaFoldDB" id="A0A1Q9GI05"/>
<dbReference type="STRING" id="1903952.BIT28_19530"/>
<proteinExistence type="predicted"/>
<comment type="caution">
    <text evidence="1">The sequence shown here is derived from an EMBL/GenBank/DDBJ whole genome shotgun (WGS) entry which is preliminary data.</text>
</comment>
<evidence type="ECO:0000313" key="1">
    <source>
        <dbReference type="EMBL" id="OLQ74077.1"/>
    </source>
</evidence>
<dbReference type="SUPFAM" id="SSF89550">
    <property type="entry name" value="PHP domain-like"/>
    <property type="match status" value="1"/>
</dbReference>
<gene>
    <name evidence="1" type="ORF">BIT28_19530</name>
</gene>
<name>A0A1Q9GI05_9GAMM</name>
<dbReference type="EMBL" id="MJIL01000085">
    <property type="protein sequence ID" value="OLQ74077.1"/>
    <property type="molecule type" value="Genomic_DNA"/>
</dbReference>
<dbReference type="InterPro" id="IPR016195">
    <property type="entry name" value="Pol/histidinol_Pase-like"/>
</dbReference>
<organism evidence="1 2">
    <name type="scientific">Photobacterium proteolyticum</name>
    <dbReference type="NCBI Taxonomy" id="1903952"/>
    <lineage>
        <taxon>Bacteria</taxon>
        <taxon>Pseudomonadati</taxon>
        <taxon>Pseudomonadota</taxon>
        <taxon>Gammaproteobacteria</taxon>
        <taxon>Vibrionales</taxon>
        <taxon>Vibrionaceae</taxon>
        <taxon>Photobacterium</taxon>
    </lineage>
</organism>
<protein>
    <submittedName>
        <fullName evidence="1">Histidinol-phosphatase</fullName>
    </submittedName>
</protein>
<dbReference type="RefSeq" id="WP_075766008.1">
    <property type="nucleotide sequence ID" value="NZ_MJIL01000085.1"/>
</dbReference>
<keyword evidence="2" id="KW-1185">Reference proteome</keyword>
<accession>A0A1Q9GI05</accession>
<sequence>MIEFDKMSDFFSDFYNFKPRDEFIYLDFHLRTTVLERFTTLPFVLDLLKGKKHLIAITDHNDIRGAIAACDLGINNVPAIEVGCGDGFDLLVYFKELAELEAFYRQEVESNMHLYIMTRTNKDIFYYLDVLADRHCYLSIPHINGFAQNNYLKNKPDIKQVLKQVNAIETYNHALPKNRNINAQIIRRSYQLDATFGSDVHINYELQSFYRLLESEEKRHRKLMGNLYERSLFQHVVPNIKRQAHKCLIH</sequence>
<evidence type="ECO:0000313" key="2">
    <source>
        <dbReference type="Proteomes" id="UP000186905"/>
    </source>
</evidence>
<dbReference type="Proteomes" id="UP000186905">
    <property type="component" value="Unassembled WGS sequence"/>
</dbReference>
<reference evidence="1 2" key="1">
    <citation type="submission" date="2016-09" db="EMBL/GenBank/DDBJ databases">
        <title>Photobacterium proteolyticum sp. nov. a protease producing bacterium isolated from ocean sediments of Laizhou Bay.</title>
        <authorList>
            <person name="Li Y."/>
        </authorList>
    </citation>
    <scope>NUCLEOTIDE SEQUENCE [LARGE SCALE GENOMIC DNA]</scope>
    <source>
        <strain evidence="1 2">13-12</strain>
    </source>
</reference>